<dbReference type="Pfam" id="PF13905">
    <property type="entry name" value="Thioredoxin_8"/>
    <property type="match status" value="1"/>
</dbReference>
<feature type="domain" description="Thioredoxin" evidence="2">
    <location>
        <begin position="3"/>
        <end position="149"/>
    </location>
</feature>
<dbReference type="InterPro" id="IPR001258">
    <property type="entry name" value="NHL_repeat"/>
</dbReference>
<proteinExistence type="predicted"/>
<organism evidence="3 4">
    <name type="scientific">Streptomyces durocortorensis</name>
    <dbReference type="NCBI Taxonomy" id="2811104"/>
    <lineage>
        <taxon>Bacteria</taxon>
        <taxon>Bacillati</taxon>
        <taxon>Actinomycetota</taxon>
        <taxon>Actinomycetes</taxon>
        <taxon>Kitasatosporales</taxon>
        <taxon>Streptomycetaceae</taxon>
        <taxon>Streptomyces</taxon>
    </lineage>
</organism>
<dbReference type="PROSITE" id="PS51352">
    <property type="entry name" value="THIOREDOXIN_2"/>
    <property type="match status" value="1"/>
</dbReference>
<dbReference type="PANTHER" id="PTHR46388:SF2">
    <property type="entry name" value="NHL REPEAT-CONTAINING PROTEIN 2"/>
    <property type="match status" value="1"/>
</dbReference>
<keyword evidence="4" id="KW-1185">Reference proteome</keyword>
<dbReference type="PANTHER" id="PTHR46388">
    <property type="entry name" value="NHL REPEAT-CONTAINING PROTEIN 2"/>
    <property type="match status" value="1"/>
</dbReference>
<evidence type="ECO:0000313" key="3">
    <source>
        <dbReference type="EMBL" id="WNF28322.1"/>
    </source>
</evidence>
<dbReference type="CDD" id="cd14951">
    <property type="entry name" value="NHL-2_like"/>
    <property type="match status" value="1"/>
</dbReference>
<dbReference type="InterPro" id="IPR013766">
    <property type="entry name" value="Thioredoxin_domain"/>
</dbReference>
<sequence length="605" mass="65082">MATRARVRAPELIGKGGWLNTGDRQYTLADLRGRIVILDFWTFCCVNCLHVLDELRELEEKHRDTVVIIGVHSPKFVHEAEHQAVVDAVERYEVHHPVLDDPELATWKQYAVRAWPTLVVIDPEGYVVAQHAGEGHAHAIEKLVAELEAEHAAKGTLRRGDGPYVAPEPVATHLRFPGKALLLPDGGFLVSDTTRHRLVELDADGETVRRHFGTGERGLGDGGPDEARFSEPQGLAALPDGRIAVADTVNHAIRALDLTTGVTTTLAGTGRQWWQGNPTSGPAREVDLSSPWDIAWFGDRLWIAMAGVHQLWTYDPEGRTVRVAAGTTNEGLVDGPAAEAWFAQPSGLAVSADGERLWVADSETSALRYVDRDGNVHTAVGTGLFDFGHRDGAAGQALLQHPLGVTALPDGSVAISDTYNHALRRYDPASGEVTTLATDVREPSDALLVDGDLVVVESARHRLTRLRLPEEAVRVAEQAHRTQRAATEIAPGTLRLDVVFQAPAGQKLDTRYGPSTRLLVSATPPELLADGVGAGTDLGRDLVLADEVTEGVLHVSAMAASCDDDPANGYPACHVHQQDWGVPVRVTADGTARLALVLAGMDSPA</sequence>
<protein>
    <submittedName>
        <fullName evidence="3">Thioredoxin-like domain-containing protein</fullName>
    </submittedName>
</protein>
<name>A0ABY9W2U1_9ACTN</name>
<evidence type="ECO:0000313" key="4">
    <source>
        <dbReference type="Proteomes" id="UP001303236"/>
    </source>
</evidence>
<dbReference type="InterPro" id="IPR036249">
    <property type="entry name" value="Thioredoxin-like_sf"/>
</dbReference>
<dbReference type="Gene3D" id="2.120.10.30">
    <property type="entry name" value="TolB, C-terminal domain"/>
    <property type="match status" value="2"/>
</dbReference>
<dbReference type="InterPro" id="IPR012336">
    <property type="entry name" value="Thioredoxin-like_fold"/>
</dbReference>
<reference evidence="3 4" key="1">
    <citation type="submission" date="2023-09" db="EMBL/GenBank/DDBJ databases">
        <title>Genome completion map analysis of the actinomycetes C11-1.</title>
        <authorList>
            <person name="Qin P."/>
            <person name="Guan P."/>
        </authorList>
    </citation>
    <scope>NUCLEOTIDE SEQUENCE [LARGE SCALE GENOMIC DNA]</scope>
    <source>
        <strain evidence="3 4">C11-1</strain>
    </source>
</reference>
<dbReference type="Pfam" id="PF01436">
    <property type="entry name" value="NHL"/>
    <property type="match status" value="3"/>
</dbReference>
<gene>
    <name evidence="3" type="ORF">RI138_16580</name>
</gene>
<evidence type="ECO:0000256" key="1">
    <source>
        <dbReference type="ARBA" id="ARBA00022737"/>
    </source>
</evidence>
<dbReference type="SUPFAM" id="SSF101898">
    <property type="entry name" value="NHL repeat"/>
    <property type="match status" value="1"/>
</dbReference>
<keyword evidence="1" id="KW-0677">Repeat</keyword>
<dbReference type="Gene3D" id="3.40.30.10">
    <property type="entry name" value="Glutaredoxin"/>
    <property type="match status" value="1"/>
</dbReference>
<dbReference type="InterPro" id="IPR011042">
    <property type="entry name" value="6-blade_b-propeller_TolB-like"/>
</dbReference>
<dbReference type="SUPFAM" id="SSF52833">
    <property type="entry name" value="Thioredoxin-like"/>
    <property type="match status" value="1"/>
</dbReference>
<dbReference type="EMBL" id="CP134500">
    <property type="protein sequence ID" value="WNF28322.1"/>
    <property type="molecule type" value="Genomic_DNA"/>
</dbReference>
<dbReference type="Proteomes" id="UP001303236">
    <property type="component" value="Chromosome"/>
</dbReference>
<evidence type="ECO:0000259" key="2">
    <source>
        <dbReference type="PROSITE" id="PS51352"/>
    </source>
</evidence>
<accession>A0ABY9W2U1</accession>
<dbReference type="InterPro" id="IPR045302">
    <property type="entry name" value="NHL2_NHL_rpt_dom"/>
</dbReference>